<organism evidence="2 3">
    <name type="scientific">Humidesulfovibrio mexicanus</name>
    <dbReference type="NCBI Taxonomy" id="147047"/>
    <lineage>
        <taxon>Bacteria</taxon>
        <taxon>Pseudomonadati</taxon>
        <taxon>Thermodesulfobacteriota</taxon>
        <taxon>Desulfovibrionia</taxon>
        <taxon>Desulfovibrionales</taxon>
        <taxon>Desulfovibrionaceae</taxon>
        <taxon>Humidesulfovibrio</taxon>
    </lineage>
</organism>
<accession>A0A238Z8G9</accession>
<proteinExistence type="predicted"/>
<dbReference type="GO" id="GO:0016740">
    <property type="term" value="F:transferase activity"/>
    <property type="evidence" value="ECO:0007669"/>
    <property type="project" value="TreeGrafter"/>
</dbReference>
<protein>
    <submittedName>
        <fullName evidence="2">7,8-dihydropterin-6-yl-methyl-4-(Beta-D-ribofuranosyl)aminobenzene 5'-phosphate synthase</fullName>
    </submittedName>
</protein>
<evidence type="ECO:0000259" key="1">
    <source>
        <dbReference type="Pfam" id="PF00753"/>
    </source>
</evidence>
<feature type="domain" description="Metallo-beta-lactamase" evidence="1">
    <location>
        <begin position="38"/>
        <end position="117"/>
    </location>
</feature>
<keyword evidence="3" id="KW-1185">Reference proteome</keyword>
<dbReference type="OrthoDB" id="9803916at2"/>
<gene>
    <name evidence="2" type="ORF">SAMN04488503_1300</name>
</gene>
<dbReference type="InterPro" id="IPR041712">
    <property type="entry name" value="DHPS-like_MBL-fold"/>
</dbReference>
<dbReference type="InterPro" id="IPR036866">
    <property type="entry name" value="RibonucZ/Hydroxyglut_hydro"/>
</dbReference>
<dbReference type="Gene3D" id="3.60.15.10">
    <property type="entry name" value="Ribonuclease Z/Hydroxyacylglutathione hydrolase-like"/>
    <property type="match status" value="1"/>
</dbReference>
<name>A0A238Z8G9_9BACT</name>
<sequence length="273" mass="29103">MPTQFEIAILCDNESCAPEFGSEWGLSMALTLADGALWLWDTGKTGLFLKNAVAMGIDVARAQGLALSHGHYDHTGGISALLAEGFTGTIHAHPTCASDRWSADPKGPRHIGPPTPLPTFVPAGPITKLAPGLTMITDIPREQGRFQAVQGFSYDRDGRQPDNVPDDAFLVLDTAQGPVAVLGCCHSGLANSLDCARDRLGIASFHAVLGGLHLYKADTNALEETADALHRHGVCLLVAGHCTGADRFQDLRGLLRGCKTEYMAAGRRYTFRA</sequence>
<dbReference type="Pfam" id="PF00753">
    <property type="entry name" value="Lactamase_B"/>
    <property type="match status" value="1"/>
</dbReference>
<dbReference type="SUPFAM" id="SSF56281">
    <property type="entry name" value="Metallo-hydrolase/oxidoreductase"/>
    <property type="match status" value="1"/>
</dbReference>
<dbReference type="PANTHER" id="PTHR13754:SF13">
    <property type="entry name" value="METALLO-BETA-LACTAMASE SUPERFAMILY PROTEIN (AFU_ORTHOLOGUE AFUA_3G07630)"/>
    <property type="match status" value="1"/>
</dbReference>
<evidence type="ECO:0000313" key="3">
    <source>
        <dbReference type="Proteomes" id="UP000198324"/>
    </source>
</evidence>
<dbReference type="PANTHER" id="PTHR13754">
    <property type="entry name" value="METALLO-BETA-LACTAMASE SUPERFAMILY PROTEIN"/>
    <property type="match status" value="1"/>
</dbReference>
<evidence type="ECO:0000313" key="2">
    <source>
        <dbReference type="EMBL" id="SNR79044.1"/>
    </source>
</evidence>
<dbReference type="AlphaFoldDB" id="A0A238Z8G9"/>
<dbReference type="Proteomes" id="UP000198324">
    <property type="component" value="Unassembled WGS sequence"/>
</dbReference>
<dbReference type="RefSeq" id="WP_089272908.1">
    <property type="nucleotide sequence ID" value="NZ_FZOC01000002.1"/>
</dbReference>
<reference evidence="2 3" key="1">
    <citation type="submission" date="2017-06" db="EMBL/GenBank/DDBJ databases">
        <authorList>
            <person name="Kim H.J."/>
            <person name="Triplett B.A."/>
        </authorList>
    </citation>
    <scope>NUCLEOTIDE SEQUENCE [LARGE SCALE GENOMIC DNA]</scope>
    <source>
        <strain evidence="2 3">DSM 13116</strain>
    </source>
</reference>
<dbReference type="CDD" id="cd07713">
    <property type="entry name" value="DHPS-like_MBL-fold"/>
    <property type="match status" value="1"/>
</dbReference>
<dbReference type="EMBL" id="FZOC01000002">
    <property type="protein sequence ID" value="SNR79044.1"/>
    <property type="molecule type" value="Genomic_DNA"/>
</dbReference>
<dbReference type="InterPro" id="IPR001279">
    <property type="entry name" value="Metallo-B-lactamas"/>
</dbReference>
<dbReference type="InterPro" id="IPR052926">
    <property type="entry name" value="Metallo-beta-lactamase_dom"/>
</dbReference>